<dbReference type="Proteomes" id="UP000002280">
    <property type="component" value="Chromosome 3"/>
</dbReference>
<accession>A0A5F8G6X3</accession>
<protein>
    <submittedName>
        <fullName evidence="1">Uncharacterized protein</fullName>
    </submittedName>
</protein>
<evidence type="ECO:0000313" key="1">
    <source>
        <dbReference type="Ensembl" id="ENSMODP00000043194.1"/>
    </source>
</evidence>
<dbReference type="GeneTree" id="ENSGT00940000167837"/>
<name>A0A5F8G6X3_MONDO</name>
<dbReference type="GO" id="GO:0006325">
    <property type="term" value="P:chromatin organization"/>
    <property type="evidence" value="ECO:0000318"/>
    <property type="project" value="GO_Central"/>
</dbReference>
<reference evidence="1" key="2">
    <citation type="submission" date="2025-08" db="UniProtKB">
        <authorList>
            <consortium name="Ensembl"/>
        </authorList>
    </citation>
    <scope>IDENTIFICATION</scope>
</reference>
<dbReference type="GO" id="GO:0005634">
    <property type="term" value="C:nucleus"/>
    <property type="evidence" value="ECO:0000318"/>
    <property type="project" value="GO_Central"/>
</dbReference>
<organism evidence="1 2">
    <name type="scientific">Monodelphis domestica</name>
    <name type="common">Gray short-tailed opossum</name>
    <dbReference type="NCBI Taxonomy" id="13616"/>
    <lineage>
        <taxon>Eukaryota</taxon>
        <taxon>Metazoa</taxon>
        <taxon>Chordata</taxon>
        <taxon>Craniata</taxon>
        <taxon>Vertebrata</taxon>
        <taxon>Euteleostomi</taxon>
        <taxon>Mammalia</taxon>
        <taxon>Metatheria</taxon>
        <taxon>Didelphimorphia</taxon>
        <taxon>Didelphidae</taxon>
        <taxon>Monodelphis</taxon>
    </lineage>
</organism>
<dbReference type="Bgee" id="ENSMODG00000037740">
    <property type="expression patterns" value="Expressed in kidney and 4 other cell types or tissues"/>
</dbReference>
<dbReference type="Ensembl" id="ENSMODT00000065059.1">
    <property type="protein sequence ID" value="ENSMODP00000043194.1"/>
    <property type="gene ID" value="ENSMODG00000037740.1"/>
</dbReference>
<keyword evidence="2" id="KW-1185">Reference proteome</keyword>
<reference evidence="1" key="3">
    <citation type="submission" date="2025-09" db="UniProtKB">
        <authorList>
            <consortium name="Ensembl"/>
        </authorList>
    </citation>
    <scope>IDENTIFICATION</scope>
</reference>
<dbReference type="AlphaFoldDB" id="A0A5F8G6X3"/>
<dbReference type="STRING" id="13616.ENSMODP00000043194"/>
<sequence length="85" mass="10053">WYIVGDKETLSKLGLPLGSQNPNPKKLLQRRERSYRGEKKEKLMPLRMGTTLQKMKMSKQTRHSKLKVLEIPGELCEFLTTLYFW</sequence>
<evidence type="ECO:0000313" key="2">
    <source>
        <dbReference type="Proteomes" id="UP000002280"/>
    </source>
</evidence>
<reference evidence="1 2" key="1">
    <citation type="journal article" date="2007" name="Nature">
        <title>Genome of the marsupial Monodelphis domestica reveals innovation in non-coding sequences.</title>
        <authorList>
            <person name="Mikkelsen T.S."/>
            <person name="Wakefield M.J."/>
            <person name="Aken B."/>
            <person name="Amemiya C.T."/>
            <person name="Chang J.L."/>
            <person name="Duke S."/>
            <person name="Garber M."/>
            <person name="Gentles A.J."/>
            <person name="Goodstadt L."/>
            <person name="Heger A."/>
            <person name="Jurka J."/>
            <person name="Kamal M."/>
            <person name="Mauceli E."/>
            <person name="Searle S.M."/>
            <person name="Sharpe T."/>
            <person name="Baker M.L."/>
            <person name="Batzer M.A."/>
            <person name="Benos P.V."/>
            <person name="Belov K."/>
            <person name="Clamp M."/>
            <person name="Cook A."/>
            <person name="Cuff J."/>
            <person name="Das R."/>
            <person name="Davidow L."/>
            <person name="Deakin J.E."/>
            <person name="Fazzari M.J."/>
            <person name="Glass J.L."/>
            <person name="Grabherr M."/>
            <person name="Greally J.M."/>
            <person name="Gu W."/>
            <person name="Hore T.A."/>
            <person name="Huttley G.A."/>
            <person name="Kleber M."/>
            <person name="Jirtle R.L."/>
            <person name="Koina E."/>
            <person name="Lee J.T."/>
            <person name="Mahony S."/>
            <person name="Marra M.A."/>
            <person name="Miller R.D."/>
            <person name="Nicholls R.D."/>
            <person name="Oda M."/>
            <person name="Papenfuss A.T."/>
            <person name="Parra Z.E."/>
            <person name="Pollock D.D."/>
            <person name="Ray D.A."/>
            <person name="Schein J.E."/>
            <person name="Speed T.P."/>
            <person name="Thompson K."/>
            <person name="VandeBerg J.L."/>
            <person name="Wade C.M."/>
            <person name="Walker J.A."/>
            <person name="Waters P.D."/>
            <person name="Webber C."/>
            <person name="Weidman J.R."/>
            <person name="Xie X."/>
            <person name="Zody M.C."/>
            <person name="Baldwin J."/>
            <person name="Abdouelleil A."/>
            <person name="Abdulkadir J."/>
            <person name="Abebe A."/>
            <person name="Abera B."/>
            <person name="Abreu J."/>
            <person name="Acer S.C."/>
            <person name="Aftuck L."/>
            <person name="Alexander A."/>
            <person name="An P."/>
            <person name="Anderson E."/>
            <person name="Anderson S."/>
            <person name="Arachi H."/>
            <person name="Azer M."/>
            <person name="Bachantsang P."/>
            <person name="Barry A."/>
            <person name="Bayul T."/>
            <person name="Berlin A."/>
            <person name="Bessette D."/>
            <person name="Bloom T."/>
            <person name="Bloom T."/>
            <person name="Boguslavskiy L."/>
            <person name="Bonnet C."/>
            <person name="Boukhgalter B."/>
            <person name="Bourzgui I."/>
            <person name="Brown A."/>
            <person name="Cahill P."/>
            <person name="Channer S."/>
            <person name="Cheshatsang Y."/>
            <person name="Chuda L."/>
            <person name="Citroen M."/>
            <person name="Collymore A."/>
            <person name="Cooke P."/>
            <person name="Costello M."/>
            <person name="D'Aco K."/>
            <person name="Daza R."/>
            <person name="De Haan G."/>
            <person name="DeGray S."/>
            <person name="DeMaso C."/>
            <person name="Dhargay N."/>
            <person name="Dooley K."/>
            <person name="Dooley E."/>
            <person name="Doricent M."/>
            <person name="Dorje P."/>
            <person name="Dorjee K."/>
            <person name="Dupes A."/>
            <person name="Elong R."/>
            <person name="Falk J."/>
            <person name="Farina A."/>
            <person name="Faro S."/>
            <person name="Ferguson D."/>
            <person name="Fisher S."/>
            <person name="Foley C.D."/>
            <person name="Franke A."/>
            <person name="Friedrich D."/>
            <person name="Gadbois L."/>
            <person name="Gearin G."/>
            <person name="Gearin C.R."/>
            <person name="Giannoukos G."/>
            <person name="Goode T."/>
            <person name="Graham J."/>
            <person name="Grandbois E."/>
            <person name="Grewal S."/>
            <person name="Gyaltsen K."/>
            <person name="Hafez N."/>
            <person name="Hagos B."/>
            <person name="Hall J."/>
            <person name="Henson C."/>
            <person name="Hollinger A."/>
            <person name="Honan T."/>
            <person name="Huard M.D."/>
            <person name="Hughes L."/>
            <person name="Hurhula B."/>
            <person name="Husby M.E."/>
            <person name="Kamat A."/>
            <person name="Kanga B."/>
            <person name="Kashin S."/>
            <person name="Khazanovich D."/>
            <person name="Kisner P."/>
            <person name="Lance K."/>
            <person name="Lara M."/>
            <person name="Lee W."/>
            <person name="Lennon N."/>
            <person name="Letendre F."/>
            <person name="LeVine R."/>
            <person name="Lipovsky A."/>
            <person name="Liu X."/>
            <person name="Liu J."/>
            <person name="Liu S."/>
            <person name="Lokyitsang T."/>
            <person name="Lokyitsang Y."/>
            <person name="Lubonja R."/>
            <person name="Lui A."/>
            <person name="MacDonald P."/>
            <person name="Magnisalis V."/>
            <person name="Maru K."/>
            <person name="Matthews C."/>
            <person name="McCusker W."/>
            <person name="McDonough S."/>
            <person name="Mehta T."/>
            <person name="Meldrim J."/>
            <person name="Meneus L."/>
            <person name="Mihai O."/>
            <person name="Mihalev A."/>
            <person name="Mihova T."/>
            <person name="Mittelman R."/>
            <person name="Mlenga V."/>
            <person name="Montmayeur A."/>
            <person name="Mulrain L."/>
            <person name="Navidi A."/>
            <person name="Naylor J."/>
            <person name="Negash T."/>
            <person name="Nguyen T."/>
            <person name="Nguyen N."/>
            <person name="Nicol R."/>
            <person name="Norbu C."/>
            <person name="Norbu N."/>
            <person name="Novod N."/>
            <person name="O'Neill B."/>
            <person name="Osman S."/>
            <person name="Markiewicz E."/>
            <person name="Oyono O.L."/>
            <person name="Patti C."/>
            <person name="Phunkhang P."/>
            <person name="Pierre F."/>
            <person name="Priest M."/>
            <person name="Raghuraman S."/>
            <person name="Rege F."/>
            <person name="Reyes R."/>
            <person name="Rise C."/>
            <person name="Rogov P."/>
            <person name="Ross K."/>
            <person name="Ryan E."/>
            <person name="Settipalli S."/>
            <person name="Shea T."/>
            <person name="Sherpa N."/>
            <person name="Shi L."/>
            <person name="Shih D."/>
            <person name="Sparrow T."/>
            <person name="Spaulding J."/>
            <person name="Stalker J."/>
            <person name="Stange-Thomann N."/>
            <person name="Stavropoulos S."/>
            <person name="Stone C."/>
            <person name="Strader C."/>
            <person name="Tesfaye S."/>
            <person name="Thomson T."/>
            <person name="Thoulutsang Y."/>
            <person name="Thoulutsang D."/>
            <person name="Topham K."/>
            <person name="Topping I."/>
            <person name="Tsamla T."/>
            <person name="Vassiliev H."/>
            <person name="Vo A."/>
            <person name="Wangchuk T."/>
            <person name="Wangdi T."/>
            <person name="Weiand M."/>
            <person name="Wilkinson J."/>
            <person name="Wilson A."/>
            <person name="Yadav S."/>
            <person name="Young G."/>
            <person name="Yu Q."/>
            <person name="Zembek L."/>
            <person name="Zhong D."/>
            <person name="Zimmer A."/>
            <person name="Zwirko Z."/>
            <person name="Jaffe D.B."/>
            <person name="Alvarez P."/>
            <person name="Brockman W."/>
            <person name="Butler J."/>
            <person name="Chin C."/>
            <person name="Gnerre S."/>
            <person name="MacCallum I."/>
            <person name="Graves J.A."/>
            <person name="Ponting C.P."/>
            <person name="Breen M."/>
            <person name="Samollow P.B."/>
            <person name="Lander E.S."/>
            <person name="Lindblad-Toh K."/>
        </authorList>
    </citation>
    <scope>NUCLEOTIDE SEQUENCE [LARGE SCALE GENOMIC DNA]</scope>
</reference>
<dbReference type="InParanoid" id="A0A5F8G6X3"/>
<proteinExistence type="predicted"/>
<dbReference type="GO" id="GO:0003682">
    <property type="term" value="F:chromatin binding"/>
    <property type="evidence" value="ECO:0000318"/>
    <property type="project" value="GO_Central"/>
</dbReference>